<dbReference type="PATRIC" id="fig|879305.3.peg.805"/>
<dbReference type="RefSeq" id="WP_004834790.1">
    <property type="nucleotide sequence ID" value="NZ_AEXM01000016.1"/>
</dbReference>
<name>F0GVH5_9FIRM</name>
<dbReference type="STRING" id="879305.HMPREF9290_0808"/>
<comment type="caution">
    <text evidence="1">The sequence shown here is derived from an EMBL/GenBank/DDBJ whole genome shotgun (WGS) entry which is preliminary data.</text>
</comment>
<dbReference type="EMBL" id="AEXM01000016">
    <property type="protein sequence ID" value="EGC82197.1"/>
    <property type="molecule type" value="Genomic_DNA"/>
</dbReference>
<proteinExistence type="predicted"/>
<organism evidence="1 2">
    <name type="scientific">Anaerococcus prevotii ACS-065-V-Col13</name>
    <dbReference type="NCBI Taxonomy" id="879305"/>
    <lineage>
        <taxon>Bacteria</taxon>
        <taxon>Bacillati</taxon>
        <taxon>Bacillota</taxon>
        <taxon>Tissierellia</taxon>
        <taxon>Tissierellales</taxon>
        <taxon>Peptoniphilaceae</taxon>
        <taxon>Anaerococcus</taxon>
    </lineage>
</organism>
<gene>
    <name evidence="1" type="ORF">HMPREF9290_0808</name>
</gene>
<dbReference type="AlphaFoldDB" id="F0GVH5"/>
<protein>
    <submittedName>
        <fullName evidence="1">Conserved domain protein</fullName>
    </submittedName>
</protein>
<evidence type="ECO:0000313" key="2">
    <source>
        <dbReference type="Proteomes" id="UP000005286"/>
    </source>
</evidence>
<reference evidence="1 2" key="1">
    <citation type="submission" date="2011-01" db="EMBL/GenBank/DDBJ databases">
        <authorList>
            <person name="Durkin A.S."/>
            <person name="Madupu R."/>
            <person name="Torralba M."/>
            <person name="Gillis M."/>
            <person name="Methe B."/>
            <person name="Sutton G."/>
            <person name="Nelson K.E."/>
        </authorList>
    </citation>
    <scope>NUCLEOTIDE SEQUENCE [LARGE SCALE GENOMIC DNA]</scope>
    <source>
        <strain evidence="1 2">ACS-065-V-Col13</strain>
    </source>
</reference>
<sequence length="163" mass="19287">MKEDKLVKLAFDSLKYYLDTGKYLDEYDEEFKDNHNGVIIEIKFGDKRERAGSIYPTRANIALDVIYETVNLGIFNNALALRKEDLDEIYIQVLEINKVKPIKKLEDFGVYHGLYLNYSNNPVIVYRNDYESDYQMFADAKDRANLDEFDVYNMEKFKIVRHI</sequence>
<dbReference type="Proteomes" id="UP000005286">
    <property type="component" value="Unassembled WGS sequence"/>
</dbReference>
<dbReference type="eggNOG" id="COG2078">
    <property type="taxonomic scope" value="Bacteria"/>
</dbReference>
<keyword evidence="2" id="KW-1185">Reference proteome</keyword>
<accession>F0GVH5</accession>
<evidence type="ECO:0000313" key="1">
    <source>
        <dbReference type="EMBL" id="EGC82197.1"/>
    </source>
</evidence>